<reference evidence="1 2" key="1">
    <citation type="submission" date="2019-03" db="EMBL/GenBank/DDBJ databases">
        <title>Genomics of glacier-inhabiting Cryobacterium strains.</title>
        <authorList>
            <person name="Liu Q."/>
            <person name="Xin Y.-H."/>
        </authorList>
    </citation>
    <scope>NUCLEOTIDE SEQUENCE [LARGE SCALE GENOMIC DNA]</scope>
    <source>
        <strain evidence="1 2">Hh14</strain>
    </source>
</reference>
<dbReference type="InterPro" id="IPR007061">
    <property type="entry name" value="MST-like"/>
</dbReference>
<dbReference type="RefSeq" id="WP_134520828.1">
    <property type="nucleotide sequence ID" value="NZ_SOHE01000077.1"/>
</dbReference>
<dbReference type="SUPFAM" id="SSF109854">
    <property type="entry name" value="DinB/YfiT-like putative metalloenzymes"/>
    <property type="match status" value="1"/>
</dbReference>
<dbReference type="Pfam" id="PF04978">
    <property type="entry name" value="MST"/>
    <property type="match status" value="1"/>
</dbReference>
<dbReference type="AlphaFoldDB" id="A0A4R8ZU86"/>
<dbReference type="EMBL" id="SOHE01000077">
    <property type="protein sequence ID" value="TFD46200.1"/>
    <property type="molecule type" value="Genomic_DNA"/>
</dbReference>
<protein>
    <submittedName>
        <fullName evidence="1">DUF664 domain-containing protein</fullName>
    </submittedName>
</protein>
<comment type="caution">
    <text evidence="1">The sequence shown here is derived from an EMBL/GenBank/DDBJ whole genome shotgun (WGS) entry which is preliminary data.</text>
</comment>
<gene>
    <name evidence="1" type="ORF">E3T55_17490</name>
</gene>
<evidence type="ECO:0000313" key="1">
    <source>
        <dbReference type="EMBL" id="TFD46200.1"/>
    </source>
</evidence>
<evidence type="ECO:0000313" key="2">
    <source>
        <dbReference type="Proteomes" id="UP000297447"/>
    </source>
</evidence>
<accession>A0A4R8ZU86</accession>
<proteinExistence type="predicted"/>
<dbReference type="InterPro" id="IPR034660">
    <property type="entry name" value="DinB/YfiT-like"/>
</dbReference>
<organism evidence="1 2">
    <name type="scientific">Cryobacterium frigoriphilum</name>
    <dbReference type="NCBI Taxonomy" id="1259150"/>
    <lineage>
        <taxon>Bacteria</taxon>
        <taxon>Bacillati</taxon>
        <taxon>Actinomycetota</taxon>
        <taxon>Actinomycetes</taxon>
        <taxon>Micrococcales</taxon>
        <taxon>Microbacteriaceae</taxon>
        <taxon>Cryobacterium</taxon>
    </lineage>
</organism>
<keyword evidence="2" id="KW-1185">Reference proteome</keyword>
<dbReference type="Proteomes" id="UP000297447">
    <property type="component" value="Unassembled WGS sequence"/>
</dbReference>
<name>A0A4R8ZU86_9MICO</name>
<sequence>MTATDLLLESFGRLQDIVHEAVTGANADTLTYRADADANTIAWLVWHLTRVQDDHLSELAGTEQAWTRAGWAARFALPFDDDATGYGQTPADVFAVRPDAELLAGYYDAVNADSLAYLATLTEADLAEVIDRRWTPPVTRAARLVSVLGDVLQHAGQASFVRGVAERAAATAGR</sequence>
<dbReference type="Gene3D" id="1.20.120.450">
    <property type="entry name" value="dinb family like domain"/>
    <property type="match status" value="1"/>
</dbReference>
<dbReference type="NCBIfam" id="NF047843">
    <property type="entry name" value="MST_Rv0443"/>
    <property type="match status" value="1"/>
</dbReference>
<dbReference type="OrthoDB" id="2363925at2"/>